<protein>
    <submittedName>
        <fullName evidence="2">Uncharacterized protein</fullName>
    </submittedName>
</protein>
<sequence>MRGLKPFSRKRAGRENVLTLCWGGYRICHTTDDGTVAMSHETEVATAKTDREVAETAALLLFMASGIGAVLFFCTYAGDGHPLTGLLGVIAVAGFTASVICLHRLGRHTTPEASPGMAPATVT</sequence>
<proteinExistence type="predicted"/>
<feature type="transmembrane region" description="Helical" evidence="1">
    <location>
        <begin position="57"/>
        <end position="78"/>
    </location>
</feature>
<evidence type="ECO:0000256" key="1">
    <source>
        <dbReference type="SAM" id="Phobius"/>
    </source>
</evidence>
<name>A0A318HCN9_9MYCO</name>
<keyword evidence="3" id="KW-1185">Reference proteome</keyword>
<organism evidence="2 3">
    <name type="scientific">Mycolicibacterium moriokaense</name>
    <dbReference type="NCBI Taxonomy" id="39691"/>
    <lineage>
        <taxon>Bacteria</taxon>
        <taxon>Bacillati</taxon>
        <taxon>Actinomycetota</taxon>
        <taxon>Actinomycetes</taxon>
        <taxon>Mycobacteriales</taxon>
        <taxon>Mycobacteriaceae</taxon>
        <taxon>Mycolicibacterium</taxon>
    </lineage>
</organism>
<evidence type="ECO:0000313" key="2">
    <source>
        <dbReference type="EMBL" id="PXX06335.1"/>
    </source>
</evidence>
<dbReference type="AlphaFoldDB" id="A0A318HCN9"/>
<reference evidence="2 3" key="2">
    <citation type="submission" date="2018-06" db="EMBL/GenBank/DDBJ databases">
        <title>Sequencing of bacterial isolates from soil warming experiment in Harvard Forest, Massachusetts, USA.</title>
        <authorList>
            <person name="Deangelis K.PhD."/>
        </authorList>
    </citation>
    <scope>NUCLEOTIDE SEQUENCE [LARGE SCALE GENOMIC DNA]</scope>
    <source>
        <strain evidence="2 3">GAS496</strain>
    </source>
</reference>
<keyword evidence="1" id="KW-1133">Transmembrane helix</keyword>
<reference evidence="3" key="1">
    <citation type="submission" date="2018-05" db="EMBL/GenBank/DDBJ databases">
        <authorList>
            <person name="Deangelis K."/>
            <person name="Huntemann M."/>
            <person name="Clum A."/>
            <person name="Pillay M."/>
            <person name="Palaniappan K."/>
            <person name="Varghese N."/>
            <person name="Mikhailova N."/>
            <person name="Stamatis D."/>
            <person name="Reddy T."/>
            <person name="Daum C."/>
            <person name="Shapiro N."/>
            <person name="Ivanova N."/>
            <person name="Kyrpides N."/>
            <person name="Woyke T."/>
        </authorList>
    </citation>
    <scope>NUCLEOTIDE SEQUENCE [LARGE SCALE GENOMIC DNA]</scope>
    <source>
        <strain evidence="3">GAS496</strain>
    </source>
</reference>
<comment type="caution">
    <text evidence="2">The sequence shown here is derived from an EMBL/GenBank/DDBJ whole genome shotgun (WGS) entry which is preliminary data.</text>
</comment>
<evidence type="ECO:0000313" key="3">
    <source>
        <dbReference type="Proteomes" id="UP000247781"/>
    </source>
</evidence>
<keyword evidence="1" id="KW-0472">Membrane</keyword>
<keyword evidence="1" id="KW-0812">Transmembrane</keyword>
<dbReference type="EMBL" id="QJJU01000014">
    <property type="protein sequence ID" value="PXX06335.1"/>
    <property type="molecule type" value="Genomic_DNA"/>
</dbReference>
<dbReference type="Proteomes" id="UP000247781">
    <property type="component" value="Unassembled WGS sequence"/>
</dbReference>
<feature type="transmembrane region" description="Helical" evidence="1">
    <location>
        <begin position="84"/>
        <end position="102"/>
    </location>
</feature>
<gene>
    <name evidence="2" type="ORF">C8E89_114108</name>
</gene>
<accession>A0A318HCN9</accession>